<keyword evidence="1" id="KW-0472">Membrane</keyword>
<evidence type="ECO:0000313" key="3">
    <source>
        <dbReference type="Proteomes" id="UP000790580"/>
    </source>
</evidence>
<keyword evidence="3" id="KW-1185">Reference proteome</keyword>
<name>A0ABS6K081_9BACI</name>
<protein>
    <submittedName>
        <fullName evidence="2">Uncharacterized protein</fullName>
    </submittedName>
</protein>
<reference evidence="2 3" key="1">
    <citation type="submission" date="2021-06" db="EMBL/GenBank/DDBJ databases">
        <title>Bacillus sp. RD4P76, an endophyte from a halophyte.</title>
        <authorList>
            <person name="Sun J.-Q."/>
        </authorList>
    </citation>
    <scope>NUCLEOTIDE SEQUENCE [LARGE SCALE GENOMIC DNA]</scope>
    <source>
        <strain evidence="2 3">JCM 17098</strain>
    </source>
</reference>
<comment type="caution">
    <text evidence="2">The sequence shown here is derived from an EMBL/GenBank/DDBJ whole genome shotgun (WGS) entry which is preliminary data.</text>
</comment>
<feature type="transmembrane region" description="Helical" evidence="1">
    <location>
        <begin position="32"/>
        <end position="51"/>
    </location>
</feature>
<evidence type="ECO:0000313" key="2">
    <source>
        <dbReference type="EMBL" id="MBU9723736.1"/>
    </source>
</evidence>
<keyword evidence="1" id="KW-1133">Transmembrane helix</keyword>
<sequence>MSYFLKYLLIAITAISQVCIIVFLIIDPFKIFWFVALLMMSLCILFGILIYEKRKYEKE</sequence>
<organism evidence="2 3">
    <name type="scientific">Evansella alkalicola</name>
    <dbReference type="NCBI Taxonomy" id="745819"/>
    <lineage>
        <taxon>Bacteria</taxon>
        <taxon>Bacillati</taxon>
        <taxon>Bacillota</taxon>
        <taxon>Bacilli</taxon>
        <taxon>Bacillales</taxon>
        <taxon>Bacillaceae</taxon>
        <taxon>Evansella</taxon>
    </lineage>
</organism>
<gene>
    <name evidence="2" type="ORF">KS407_20150</name>
</gene>
<evidence type="ECO:0000256" key="1">
    <source>
        <dbReference type="SAM" id="Phobius"/>
    </source>
</evidence>
<keyword evidence="1" id="KW-0812">Transmembrane</keyword>
<dbReference type="RefSeq" id="WP_088073218.1">
    <property type="nucleotide sequence ID" value="NZ_JAHQCR010000086.1"/>
</dbReference>
<dbReference type="EMBL" id="JAHQCR010000086">
    <property type="protein sequence ID" value="MBU9723736.1"/>
    <property type="molecule type" value="Genomic_DNA"/>
</dbReference>
<accession>A0ABS6K081</accession>
<proteinExistence type="predicted"/>
<dbReference type="Proteomes" id="UP000790580">
    <property type="component" value="Unassembled WGS sequence"/>
</dbReference>
<feature type="transmembrane region" description="Helical" evidence="1">
    <location>
        <begin position="7"/>
        <end position="26"/>
    </location>
</feature>